<feature type="transmembrane region" description="Helical" evidence="1">
    <location>
        <begin position="215"/>
        <end position="233"/>
    </location>
</feature>
<evidence type="ECO:0000313" key="3">
    <source>
        <dbReference type="EMBL" id="HIX35339.1"/>
    </source>
</evidence>
<dbReference type="Proteomes" id="UP000824231">
    <property type="component" value="Unassembled WGS sequence"/>
</dbReference>
<feature type="transmembrane region" description="Helical" evidence="1">
    <location>
        <begin position="119"/>
        <end position="140"/>
    </location>
</feature>
<evidence type="ECO:0000259" key="2">
    <source>
        <dbReference type="PROSITE" id="PS51704"/>
    </source>
</evidence>
<feature type="transmembrane region" description="Helical" evidence="1">
    <location>
        <begin position="65"/>
        <end position="90"/>
    </location>
</feature>
<evidence type="ECO:0000256" key="1">
    <source>
        <dbReference type="SAM" id="Phobius"/>
    </source>
</evidence>
<dbReference type="PANTHER" id="PTHR46211:SF8">
    <property type="entry name" value="PHOSPHODIESTERASE"/>
    <property type="match status" value="1"/>
</dbReference>
<accession>A0A9D1VHI3</accession>
<comment type="caution">
    <text evidence="3">The sequence shown here is derived from an EMBL/GenBank/DDBJ whole genome shotgun (WGS) entry which is preliminary data.</text>
</comment>
<gene>
    <name evidence="3" type="ORF">H9856_02870</name>
</gene>
<feature type="transmembrane region" description="Helical" evidence="1">
    <location>
        <begin position="245"/>
        <end position="265"/>
    </location>
</feature>
<name>A0A9D1VHI3_9LACO</name>
<dbReference type="Gene3D" id="3.20.20.190">
    <property type="entry name" value="Phosphatidylinositol (PI) phosphodiesterase"/>
    <property type="match status" value="1"/>
</dbReference>
<feature type="transmembrane region" description="Helical" evidence="1">
    <location>
        <begin position="12"/>
        <end position="35"/>
    </location>
</feature>
<dbReference type="EMBL" id="DXFH01000011">
    <property type="protein sequence ID" value="HIX35339.1"/>
    <property type="molecule type" value="Genomic_DNA"/>
</dbReference>
<dbReference type="InterPro" id="IPR018476">
    <property type="entry name" value="GlyceroP-diester-Pdiesterase_M"/>
</dbReference>
<keyword evidence="1" id="KW-0472">Membrane</keyword>
<protein>
    <submittedName>
        <fullName evidence="3">Glycerophosphodiester phosphodiesterase</fullName>
    </submittedName>
</protein>
<evidence type="ECO:0000313" key="4">
    <source>
        <dbReference type="Proteomes" id="UP000824231"/>
    </source>
</evidence>
<dbReference type="InterPro" id="IPR017946">
    <property type="entry name" value="PLC-like_Pdiesterase_TIM-brl"/>
</dbReference>
<dbReference type="PANTHER" id="PTHR46211">
    <property type="entry name" value="GLYCEROPHOSPHORYL DIESTER PHOSPHODIESTERASE"/>
    <property type="match status" value="1"/>
</dbReference>
<dbReference type="PROSITE" id="PS51704">
    <property type="entry name" value="GP_PDE"/>
    <property type="match status" value="1"/>
</dbReference>
<proteinExistence type="predicted"/>
<dbReference type="InterPro" id="IPR030395">
    <property type="entry name" value="GP_PDE_dom"/>
</dbReference>
<dbReference type="Pfam" id="PF03009">
    <property type="entry name" value="GDPD"/>
    <property type="match status" value="1"/>
</dbReference>
<organism evidence="3 4">
    <name type="scientific">Candidatus Limosilactobacillus merdigallinarum</name>
    <dbReference type="NCBI Taxonomy" id="2838652"/>
    <lineage>
        <taxon>Bacteria</taxon>
        <taxon>Bacillati</taxon>
        <taxon>Bacillota</taxon>
        <taxon>Bacilli</taxon>
        <taxon>Lactobacillales</taxon>
        <taxon>Lactobacillaceae</taxon>
        <taxon>Limosilactobacillus</taxon>
    </lineage>
</organism>
<dbReference type="CDD" id="cd08579">
    <property type="entry name" value="GDPD_memb_like"/>
    <property type="match status" value="1"/>
</dbReference>
<keyword evidence="1" id="KW-0812">Transmembrane</keyword>
<dbReference type="AlphaFoldDB" id="A0A9D1VHI3"/>
<dbReference type="GO" id="GO:0008081">
    <property type="term" value="F:phosphoric diester hydrolase activity"/>
    <property type="evidence" value="ECO:0007669"/>
    <property type="project" value="InterPro"/>
</dbReference>
<keyword evidence="1" id="KW-1133">Transmembrane helix</keyword>
<reference evidence="3" key="1">
    <citation type="journal article" date="2021" name="PeerJ">
        <title>Extensive microbial diversity within the chicken gut microbiome revealed by metagenomics and culture.</title>
        <authorList>
            <person name="Gilroy R."/>
            <person name="Ravi A."/>
            <person name="Getino M."/>
            <person name="Pursley I."/>
            <person name="Horton D.L."/>
            <person name="Alikhan N.F."/>
            <person name="Baker D."/>
            <person name="Gharbi K."/>
            <person name="Hall N."/>
            <person name="Watson M."/>
            <person name="Adriaenssens E.M."/>
            <person name="Foster-Nyarko E."/>
            <person name="Jarju S."/>
            <person name="Secka A."/>
            <person name="Antonio M."/>
            <person name="Oren A."/>
            <person name="Chaudhuri R.R."/>
            <person name="La Ragione R."/>
            <person name="Hildebrand F."/>
            <person name="Pallen M.J."/>
        </authorList>
    </citation>
    <scope>NUCLEOTIDE SEQUENCE</scope>
    <source>
        <strain evidence="3">ChiSxjej3B15-572</strain>
    </source>
</reference>
<feature type="transmembrane region" description="Helical" evidence="1">
    <location>
        <begin position="161"/>
        <end position="180"/>
    </location>
</feature>
<dbReference type="GO" id="GO:0006629">
    <property type="term" value="P:lipid metabolic process"/>
    <property type="evidence" value="ECO:0007669"/>
    <property type="project" value="InterPro"/>
</dbReference>
<feature type="domain" description="GP-PDE" evidence="2">
    <location>
        <begin position="309"/>
        <end position="538"/>
    </location>
</feature>
<dbReference type="SUPFAM" id="SSF51695">
    <property type="entry name" value="PLC-like phosphodiesterases"/>
    <property type="match status" value="1"/>
</dbReference>
<feature type="transmembrane region" description="Helical" evidence="1">
    <location>
        <begin position="277"/>
        <end position="294"/>
    </location>
</feature>
<reference evidence="3" key="2">
    <citation type="submission" date="2021-04" db="EMBL/GenBank/DDBJ databases">
        <authorList>
            <person name="Gilroy R."/>
        </authorList>
    </citation>
    <scope>NUCLEOTIDE SEQUENCE</scope>
    <source>
        <strain evidence="3">ChiSxjej3B15-572</strain>
    </source>
</reference>
<dbReference type="Pfam" id="PF10110">
    <property type="entry name" value="GPDPase_memb"/>
    <property type="match status" value="1"/>
</dbReference>
<sequence length="570" mass="65109">MLFNQQKVSSQQWMQIFGLGAAISLLLQLVIIPIIRWAANQLLLAGENPVVSISSGVRLVEQRPLIALGVFIELVLITLVVDWLIIIWVAGVGYISREIVGQQSLSEIVIILKRRWASAYWPALLMFLAFLPVFSLCFRTPLLVAGRAPIVFLDYVTRNKIVLTIGLVLYLVILMLAWRLKHVLVLIVVHDQSMREAMNDLHHQNVNNWRDLQNLLVMTGVSWLINGALLLLLRAFSQAEMAETIVLFVINTVAMVALMMVLVNWQLESSVAVGRRVSVITIVLLFFWLGLVFFNDDRSVRAGSQPRHVELISHRGVVDHNGVQNTIPVMQKTHRQYHPDLVEIDIHETKDHRWVVMHDENYRKLTGINKLPRQLTLAQATRLTAKENGYQARVASFDQYLTAAEKAHQRLLIEIKTTGHESANYLQNFNRRYAQRLRGDRDVVQSMDYDLVKKEKQLEPGLKTVYIQAYDVGGPSNTVGGINIEYSGINQHFVWQSHQQGQILYGWTVNNENVANQLSRQGVDGIVTDRLPQMKAAIDKSHYNRESYWQLWAIINPLSDWTNWQNLASK</sequence>